<dbReference type="InterPro" id="IPR001841">
    <property type="entry name" value="Znf_RING"/>
</dbReference>
<dbReference type="PANTHER" id="PTHR14155:SF625">
    <property type="entry name" value="OS02G0248240 PROTEIN"/>
    <property type="match status" value="1"/>
</dbReference>
<evidence type="ECO:0000256" key="2">
    <source>
        <dbReference type="ARBA" id="ARBA00012483"/>
    </source>
</evidence>
<dbReference type="SUPFAM" id="SSF57850">
    <property type="entry name" value="RING/U-box"/>
    <property type="match status" value="1"/>
</dbReference>
<dbReference type="GO" id="GO:0061630">
    <property type="term" value="F:ubiquitin protein ligase activity"/>
    <property type="evidence" value="ECO:0007669"/>
    <property type="project" value="UniProtKB-EC"/>
</dbReference>
<keyword evidence="11" id="KW-1185">Reference proteome</keyword>
<dbReference type="Pfam" id="PF13639">
    <property type="entry name" value="zf-RING_2"/>
    <property type="match status" value="1"/>
</dbReference>
<name>A0A5J9VC69_9POAL</name>
<proteinExistence type="inferred from homology"/>
<feature type="transmembrane region" description="Helical" evidence="8">
    <location>
        <begin position="6"/>
        <end position="30"/>
    </location>
</feature>
<keyword evidence="8" id="KW-0472">Membrane</keyword>
<evidence type="ECO:0000256" key="5">
    <source>
        <dbReference type="ARBA" id="ARBA00022833"/>
    </source>
</evidence>
<evidence type="ECO:0000256" key="8">
    <source>
        <dbReference type="SAM" id="Phobius"/>
    </source>
</evidence>
<dbReference type="EMBL" id="RWGY01000011">
    <property type="protein sequence ID" value="TVU33268.1"/>
    <property type="molecule type" value="Genomic_DNA"/>
</dbReference>
<dbReference type="OrthoDB" id="663606at2759"/>
<feature type="domain" description="RING-type" evidence="9">
    <location>
        <begin position="166"/>
        <end position="208"/>
    </location>
</feature>
<evidence type="ECO:0000256" key="4">
    <source>
        <dbReference type="ARBA" id="ARBA00022771"/>
    </source>
</evidence>
<feature type="transmembrane region" description="Helical" evidence="8">
    <location>
        <begin position="42"/>
        <end position="63"/>
    </location>
</feature>
<dbReference type="PANTHER" id="PTHR14155">
    <property type="entry name" value="RING FINGER DOMAIN-CONTAINING"/>
    <property type="match status" value="1"/>
</dbReference>
<dbReference type="PROSITE" id="PS50089">
    <property type="entry name" value="ZF_RING_2"/>
    <property type="match status" value="1"/>
</dbReference>
<dbReference type="Gene3D" id="3.30.40.10">
    <property type="entry name" value="Zinc/RING finger domain, C3HC4 (zinc finger)"/>
    <property type="match status" value="1"/>
</dbReference>
<evidence type="ECO:0000256" key="7">
    <source>
        <dbReference type="PROSITE-ProRule" id="PRU00175"/>
    </source>
</evidence>
<comment type="catalytic activity">
    <reaction evidence="1">
        <text>S-ubiquitinyl-[E2 ubiquitin-conjugating enzyme]-L-cysteine + [acceptor protein]-L-lysine = [E2 ubiquitin-conjugating enzyme]-L-cysteine + N(6)-ubiquitinyl-[acceptor protein]-L-lysine.</text>
        <dbReference type="EC" id="2.3.2.27"/>
    </reaction>
</comment>
<evidence type="ECO:0000256" key="1">
    <source>
        <dbReference type="ARBA" id="ARBA00000900"/>
    </source>
</evidence>
<keyword evidence="4 7" id="KW-0863">Zinc-finger</keyword>
<evidence type="ECO:0000256" key="6">
    <source>
        <dbReference type="ARBA" id="ARBA00024209"/>
    </source>
</evidence>
<organism evidence="10 11">
    <name type="scientific">Eragrostis curvula</name>
    <name type="common">weeping love grass</name>
    <dbReference type="NCBI Taxonomy" id="38414"/>
    <lineage>
        <taxon>Eukaryota</taxon>
        <taxon>Viridiplantae</taxon>
        <taxon>Streptophyta</taxon>
        <taxon>Embryophyta</taxon>
        <taxon>Tracheophyta</taxon>
        <taxon>Spermatophyta</taxon>
        <taxon>Magnoliopsida</taxon>
        <taxon>Liliopsida</taxon>
        <taxon>Poales</taxon>
        <taxon>Poaceae</taxon>
        <taxon>PACMAD clade</taxon>
        <taxon>Chloridoideae</taxon>
        <taxon>Eragrostideae</taxon>
        <taxon>Eragrostidinae</taxon>
        <taxon>Eragrostis</taxon>
    </lineage>
</organism>
<accession>A0A5J9VC69</accession>
<keyword evidence="3" id="KW-0479">Metal-binding</keyword>
<dbReference type="SMART" id="SM00184">
    <property type="entry name" value="RING"/>
    <property type="match status" value="1"/>
</dbReference>
<dbReference type="InterPro" id="IPR013083">
    <property type="entry name" value="Znf_RING/FYVE/PHD"/>
</dbReference>
<comment type="caution">
    <text evidence="10">The sequence shown here is derived from an EMBL/GenBank/DDBJ whole genome shotgun (WGS) entry which is preliminary data.</text>
</comment>
<dbReference type="InterPro" id="IPR053238">
    <property type="entry name" value="RING-H2_zinc_finger"/>
</dbReference>
<dbReference type="GO" id="GO:0008270">
    <property type="term" value="F:zinc ion binding"/>
    <property type="evidence" value="ECO:0007669"/>
    <property type="project" value="UniProtKB-KW"/>
</dbReference>
<evidence type="ECO:0000259" key="9">
    <source>
        <dbReference type="PROSITE" id="PS50089"/>
    </source>
</evidence>
<comment type="similarity">
    <text evidence="6">Belongs to the RING-type zinc finger family. ATL subfamily.</text>
</comment>
<dbReference type="Proteomes" id="UP000324897">
    <property type="component" value="Chromosome 1"/>
</dbReference>
<reference evidence="10 11" key="1">
    <citation type="journal article" date="2019" name="Sci. Rep.">
        <title>A high-quality genome of Eragrostis curvula grass provides insights into Poaceae evolution and supports new strategies to enhance forage quality.</title>
        <authorList>
            <person name="Carballo J."/>
            <person name="Santos B.A.C.M."/>
            <person name="Zappacosta D."/>
            <person name="Garbus I."/>
            <person name="Selva J.P."/>
            <person name="Gallo C.A."/>
            <person name="Diaz A."/>
            <person name="Albertini E."/>
            <person name="Caccamo M."/>
            <person name="Echenique V."/>
        </authorList>
    </citation>
    <scope>NUCLEOTIDE SEQUENCE [LARGE SCALE GENOMIC DNA]</scope>
    <source>
        <strain evidence="11">cv. Victoria</strain>
        <tissue evidence="10">Leaf</tissue>
    </source>
</reference>
<dbReference type="AlphaFoldDB" id="A0A5J9VC69"/>
<evidence type="ECO:0000313" key="10">
    <source>
        <dbReference type="EMBL" id="TVU33268.1"/>
    </source>
</evidence>
<keyword evidence="8" id="KW-1133">Transmembrane helix</keyword>
<feature type="non-terminal residue" evidence="10">
    <location>
        <position position="1"/>
    </location>
</feature>
<dbReference type="Gramene" id="TVU33268">
    <property type="protein sequence ID" value="TVU33268"/>
    <property type="gene ID" value="EJB05_25060"/>
</dbReference>
<dbReference type="CDD" id="cd16461">
    <property type="entry name" value="RING-H2_EL5-like"/>
    <property type="match status" value="1"/>
</dbReference>
<evidence type="ECO:0000256" key="3">
    <source>
        <dbReference type="ARBA" id="ARBA00022723"/>
    </source>
</evidence>
<dbReference type="EC" id="2.3.2.27" evidence="2"/>
<evidence type="ECO:0000313" key="11">
    <source>
        <dbReference type="Proteomes" id="UP000324897"/>
    </source>
</evidence>
<gene>
    <name evidence="10" type="ORF">EJB05_25060</name>
</gene>
<keyword evidence="8" id="KW-0812">Transmembrane</keyword>
<sequence length="221" mass="23578">MDWCFRVYGLALANAVCVGGTGLLVVALVRLARSSPHSVGRIVVLSLFLVLWVSLSACVYPAFCGELFPWSALARCLAAPHRAVLRVDGELRRWNIGGGQRGGRRDSILPEYLVHGQGHHGLYVLPREGPVAVVGRAARVGAAADDIPAYEQPALPDDDGGASSDCAVCLGGVEKGEMVRRLPACLHVFHQHCIDQWLDGHSTCPVCRSDVFAPVPGQPAV</sequence>
<protein>
    <recommendedName>
        <fullName evidence="2">RING-type E3 ubiquitin transferase</fullName>
        <ecNumber evidence="2">2.3.2.27</ecNumber>
    </recommendedName>
</protein>
<keyword evidence="5" id="KW-0862">Zinc</keyword>